<protein>
    <submittedName>
        <fullName evidence="2">Uncharacterized protein</fullName>
    </submittedName>
</protein>
<organism evidence="2 3">
    <name type="scientific">Roseibium marinum</name>
    <dbReference type="NCBI Taxonomy" id="281252"/>
    <lineage>
        <taxon>Bacteria</taxon>
        <taxon>Pseudomonadati</taxon>
        <taxon>Pseudomonadota</taxon>
        <taxon>Alphaproteobacteria</taxon>
        <taxon>Hyphomicrobiales</taxon>
        <taxon>Stappiaceae</taxon>
        <taxon>Roseibium</taxon>
    </lineage>
</organism>
<dbReference type="Proteomes" id="UP000236959">
    <property type="component" value="Unassembled WGS sequence"/>
</dbReference>
<dbReference type="AlphaFoldDB" id="A0A2S3UXS1"/>
<feature type="compositionally biased region" description="Basic and acidic residues" evidence="1">
    <location>
        <begin position="11"/>
        <end position="24"/>
    </location>
</feature>
<evidence type="ECO:0000313" key="2">
    <source>
        <dbReference type="EMBL" id="POF32249.1"/>
    </source>
</evidence>
<comment type="caution">
    <text evidence="2">The sequence shown here is derived from an EMBL/GenBank/DDBJ whole genome shotgun (WGS) entry which is preliminary data.</text>
</comment>
<dbReference type="EMBL" id="PPCN01000003">
    <property type="protein sequence ID" value="POF32249.1"/>
    <property type="molecule type" value="Genomic_DNA"/>
</dbReference>
<name>A0A2S3UXS1_9HYPH</name>
<evidence type="ECO:0000313" key="3">
    <source>
        <dbReference type="Proteomes" id="UP000236959"/>
    </source>
</evidence>
<feature type="region of interest" description="Disordered" evidence="1">
    <location>
        <begin position="1"/>
        <end position="24"/>
    </location>
</feature>
<sequence>MRRFAGFGTDESQKSGEFRMEEAKISATGEPVTASFQPFLISDYQTQTIRGS</sequence>
<gene>
    <name evidence="2" type="ORF">CLV41_103170</name>
</gene>
<evidence type="ECO:0000256" key="1">
    <source>
        <dbReference type="SAM" id="MobiDB-lite"/>
    </source>
</evidence>
<accession>A0A2S3UXS1</accession>
<reference evidence="2 3" key="1">
    <citation type="submission" date="2018-01" db="EMBL/GenBank/DDBJ databases">
        <title>Genomic Encyclopedia of Archaeal and Bacterial Type Strains, Phase II (KMG-II): from individual species to whole genera.</title>
        <authorList>
            <person name="Goeker M."/>
        </authorList>
    </citation>
    <scope>NUCLEOTIDE SEQUENCE [LARGE SCALE GENOMIC DNA]</scope>
    <source>
        <strain evidence="2 3">DSM 17023</strain>
    </source>
</reference>
<proteinExistence type="predicted"/>
<keyword evidence="3" id="KW-1185">Reference proteome</keyword>